<evidence type="ECO:0000313" key="3">
    <source>
        <dbReference type="Proteomes" id="UP000574390"/>
    </source>
</evidence>
<feature type="compositionally biased region" description="Low complexity" evidence="1">
    <location>
        <begin position="37"/>
        <end position="49"/>
    </location>
</feature>
<comment type="caution">
    <text evidence="2">The sequence shown here is derived from an EMBL/GenBank/DDBJ whole genome shotgun (WGS) entry which is preliminary data.</text>
</comment>
<name>A0A7J6SW91_PEROL</name>
<proteinExistence type="predicted"/>
<organism evidence="2 3">
    <name type="scientific">Perkinsus olseni</name>
    <name type="common">Perkinsus atlanticus</name>
    <dbReference type="NCBI Taxonomy" id="32597"/>
    <lineage>
        <taxon>Eukaryota</taxon>
        <taxon>Sar</taxon>
        <taxon>Alveolata</taxon>
        <taxon>Perkinsozoa</taxon>
        <taxon>Perkinsea</taxon>
        <taxon>Perkinsida</taxon>
        <taxon>Perkinsidae</taxon>
        <taxon>Perkinsus</taxon>
    </lineage>
</organism>
<evidence type="ECO:0000256" key="1">
    <source>
        <dbReference type="SAM" id="MobiDB-lite"/>
    </source>
</evidence>
<protein>
    <submittedName>
        <fullName evidence="2">Uncharacterized protein</fullName>
    </submittedName>
</protein>
<accession>A0A7J6SW91</accession>
<feature type="compositionally biased region" description="Basic residues" evidence="1">
    <location>
        <begin position="22"/>
        <end position="33"/>
    </location>
</feature>
<gene>
    <name evidence="2" type="ORF">FOZ62_028160</name>
</gene>
<dbReference type="EMBL" id="JABANM010012194">
    <property type="protein sequence ID" value="KAF4736420.1"/>
    <property type="molecule type" value="Genomic_DNA"/>
</dbReference>
<feature type="region of interest" description="Disordered" evidence="1">
    <location>
        <begin position="1"/>
        <end position="59"/>
    </location>
</feature>
<feature type="compositionally biased region" description="Polar residues" evidence="1">
    <location>
        <begin position="1"/>
        <end position="12"/>
    </location>
</feature>
<evidence type="ECO:0000313" key="2">
    <source>
        <dbReference type="EMBL" id="KAF4736420.1"/>
    </source>
</evidence>
<reference evidence="2 3" key="1">
    <citation type="submission" date="2020-04" db="EMBL/GenBank/DDBJ databases">
        <title>Perkinsus olseni comparative genomics.</title>
        <authorList>
            <person name="Bogema D.R."/>
        </authorList>
    </citation>
    <scope>NUCLEOTIDE SEQUENCE [LARGE SCALE GENOMIC DNA]</scope>
    <source>
        <strain evidence="2">ATCC PRA-205</strain>
    </source>
</reference>
<sequence length="103" mass="11568">MNMRFPSNNTVQAADDREQHSSSRRPRVAHRPSYRYVGGRSSSTTSVGGIRLPTVPETSPVVMPDIRTRHAGICDDDCLVDESDIRMMVRRCMVRACMQVSSK</sequence>
<dbReference type="AlphaFoldDB" id="A0A7J6SW91"/>
<dbReference type="Proteomes" id="UP000574390">
    <property type="component" value="Unassembled WGS sequence"/>
</dbReference>